<keyword evidence="2" id="KW-1185">Reference proteome</keyword>
<sequence>MDNQWTFFSHAGFKLIDFFKKINNRTRIGRNPMIWPGQKLVMVNNTRFGFIVDNFLQIHCGGLRSHVDDRRCPTLVVSADYDAALLSSQGAVTTAAFSSNVVSTIPFSSPIVFFCDWICNFLTVYAYGTMGLPDSQRPLFFKSSLNNNYHCIPDHQFGMCIPSQDFCQRVPELCLDVLCPEQFRVDDGVFLRTPTSSHLENASTTIKEFLQKTGLERSLRMRDHKILRESSCIQTRAEANL</sequence>
<proteinExistence type="predicted"/>
<comment type="caution">
    <text evidence="1">The sequence shown here is derived from an EMBL/GenBank/DDBJ whole genome shotgun (WGS) entry which is preliminary data.</text>
</comment>
<accession>A0A0V1FCM7</accession>
<dbReference type="AlphaFoldDB" id="A0A0V1FCM7"/>
<gene>
    <name evidence="1" type="ORF">T4D_13421</name>
</gene>
<dbReference type="EMBL" id="JYDT01000133">
    <property type="protein sequence ID" value="KRY83708.1"/>
    <property type="molecule type" value="Genomic_DNA"/>
</dbReference>
<dbReference type="Proteomes" id="UP000054995">
    <property type="component" value="Unassembled WGS sequence"/>
</dbReference>
<evidence type="ECO:0000313" key="1">
    <source>
        <dbReference type="EMBL" id="KRY83708.1"/>
    </source>
</evidence>
<organism evidence="1 2">
    <name type="scientific">Trichinella pseudospiralis</name>
    <name type="common">Parasitic roundworm</name>
    <dbReference type="NCBI Taxonomy" id="6337"/>
    <lineage>
        <taxon>Eukaryota</taxon>
        <taxon>Metazoa</taxon>
        <taxon>Ecdysozoa</taxon>
        <taxon>Nematoda</taxon>
        <taxon>Enoplea</taxon>
        <taxon>Dorylaimia</taxon>
        <taxon>Trichinellida</taxon>
        <taxon>Trichinellidae</taxon>
        <taxon>Trichinella</taxon>
    </lineage>
</organism>
<name>A0A0V1FCM7_TRIPS</name>
<evidence type="ECO:0000313" key="2">
    <source>
        <dbReference type="Proteomes" id="UP000054995"/>
    </source>
</evidence>
<reference evidence="1 2" key="1">
    <citation type="submission" date="2015-01" db="EMBL/GenBank/DDBJ databases">
        <title>Evolution of Trichinella species and genotypes.</title>
        <authorList>
            <person name="Korhonen P.K."/>
            <person name="Edoardo P."/>
            <person name="Giuseppe L.R."/>
            <person name="Gasser R.B."/>
        </authorList>
    </citation>
    <scope>NUCLEOTIDE SEQUENCE [LARGE SCALE GENOMIC DNA]</scope>
    <source>
        <strain evidence="1">ISS470</strain>
    </source>
</reference>
<protein>
    <submittedName>
        <fullName evidence="1">Uncharacterized protein</fullName>
    </submittedName>
</protein>